<keyword evidence="2" id="KW-1185">Reference proteome</keyword>
<reference evidence="1 2" key="1">
    <citation type="submission" date="2019-09" db="EMBL/GenBank/DDBJ databases">
        <authorList>
            <person name="Ou C."/>
        </authorList>
    </citation>
    <scope>NUCLEOTIDE SEQUENCE [LARGE SCALE GENOMIC DNA]</scope>
    <source>
        <strain evidence="1">S2</strain>
        <tissue evidence="1">Leaf</tissue>
    </source>
</reference>
<dbReference type="AlphaFoldDB" id="A0A5N5GHA2"/>
<sequence length="147" mass="16333">MEWGRVLGSNPKANWNQLGRLDQGTRSDEGLSAPPSLIQIWNFEVTPPIHPPTTRSDPLVRRLNTLGFQIGGSPNGWRWNGVEFLDRTRKQTKINWGDSSKEQDPTRVYPPHQAQSGFGALRKVGQSVGFFAVIVKGLGVLRVCEGL</sequence>
<evidence type="ECO:0000313" key="1">
    <source>
        <dbReference type="EMBL" id="KAB2614889.1"/>
    </source>
</evidence>
<name>A0A5N5GHA2_9ROSA</name>
<gene>
    <name evidence="1" type="ORF">D8674_021477</name>
</gene>
<reference evidence="2" key="2">
    <citation type="submission" date="2019-10" db="EMBL/GenBank/DDBJ databases">
        <title>A de novo genome assembly of a pear dwarfing rootstock.</title>
        <authorList>
            <person name="Wang F."/>
            <person name="Wang J."/>
            <person name="Li S."/>
            <person name="Zhang Y."/>
            <person name="Fang M."/>
            <person name="Ma L."/>
            <person name="Zhao Y."/>
            <person name="Jiang S."/>
        </authorList>
    </citation>
    <scope>NUCLEOTIDE SEQUENCE [LARGE SCALE GENOMIC DNA]</scope>
</reference>
<reference evidence="1 2" key="3">
    <citation type="submission" date="2019-11" db="EMBL/GenBank/DDBJ databases">
        <title>A de novo genome assembly of a pear dwarfing rootstock.</title>
        <authorList>
            <person name="Wang F."/>
            <person name="Wang J."/>
            <person name="Li S."/>
            <person name="Zhang Y."/>
            <person name="Fang M."/>
            <person name="Ma L."/>
            <person name="Zhao Y."/>
            <person name="Jiang S."/>
        </authorList>
    </citation>
    <scope>NUCLEOTIDE SEQUENCE [LARGE SCALE GENOMIC DNA]</scope>
    <source>
        <strain evidence="1">S2</strain>
        <tissue evidence="1">Leaf</tissue>
    </source>
</reference>
<evidence type="ECO:0000313" key="2">
    <source>
        <dbReference type="Proteomes" id="UP000327157"/>
    </source>
</evidence>
<protein>
    <submittedName>
        <fullName evidence="1">BTB/POZ domain-containing protein</fullName>
    </submittedName>
</protein>
<dbReference type="Proteomes" id="UP000327157">
    <property type="component" value="Chromosome 3"/>
</dbReference>
<dbReference type="EMBL" id="SMOL01000402">
    <property type="protein sequence ID" value="KAB2614889.1"/>
    <property type="molecule type" value="Genomic_DNA"/>
</dbReference>
<proteinExistence type="predicted"/>
<comment type="caution">
    <text evidence="1">The sequence shown here is derived from an EMBL/GenBank/DDBJ whole genome shotgun (WGS) entry which is preliminary data.</text>
</comment>
<accession>A0A5N5GHA2</accession>
<organism evidence="1 2">
    <name type="scientific">Pyrus ussuriensis x Pyrus communis</name>
    <dbReference type="NCBI Taxonomy" id="2448454"/>
    <lineage>
        <taxon>Eukaryota</taxon>
        <taxon>Viridiplantae</taxon>
        <taxon>Streptophyta</taxon>
        <taxon>Embryophyta</taxon>
        <taxon>Tracheophyta</taxon>
        <taxon>Spermatophyta</taxon>
        <taxon>Magnoliopsida</taxon>
        <taxon>eudicotyledons</taxon>
        <taxon>Gunneridae</taxon>
        <taxon>Pentapetalae</taxon>
        <taxon>rosids</taxon>
        <taxon>fabids</taxon>
        <taxon>Rosales</taxon>
        <taxon>Rosaceae</taxon>
        <taxon>Amygdaloideae</taxon>
        <taxon>Maleae</taxon>
        <taxon>Pyrus</taxon>
    </lineage>
</organism>